<dbReference type="EMBL" id="BLQM01000074">
    <property type="protein sequence ID" value="GMH59799.1"/>
    <property type="molecule type" value="Genomic_DNA"/>
</dbReference>
<dbReference type="AlphaFoldDB" id="A0A9W7A0G2"/>
<reference evidence="2" key="1">
    <citation type="journal article" date="2023" name="Commun. Biol.">
        <title>Genome analysis of Parmales, the sister group of diatoms, reveals the evolutionary specialization of diatoms from phago-mixotrophs to photoautotrophs.</title>
        <authorList>
            <person name="Ban H."/>
            <person name="Sato S."/>
            <person name="Yoshikawa S."/>
            <person name="Yamada K."/>
            <person name="Nakamura Y."/>
            <person name="Ichinomiya M."/>
            <person name="Sato N."/>
            <person name="Blanc-Mathieu R."/>
            <person name="Endo H."/>
            <person name="Kuwata A."/>
            <person name="Ogata H."/>
        </authorList>
    </citation>
    <scope>NUCLEOTIDE SEQUENCE [LARGE SCALE GENOMIC DNA]</scope>
</reference>
<evidence type="ECO:0000313" key="1">
    <source>
        <dbReference type="EMBL" id="GMH59799.1"/>
    </source>
</evidence>
<comment type="caution">
    <text evidence="1">The sequence shown here is derived from an EMBL/GenBank/DDBJ whole genome shotgun (WGS) entry which is preliminary data.</text>
</comment>
<sequence>MNILLTSTKGSPTTTPGVGYHARKLGTFHSCASVLVEWSHFDDKNLKGEAKRMIVEMVLLAGAKLDSGIGAYAGLDASEG</sequence>
<organism evidence="1 2">
    <name type="scientific">Triparma laevis f. inornata</name>
    <dbReference type="NCBI Taxonomy" id="1714386"/>
    <lineage>
        <taxon>Eukaryota</taxon>
        <taxon>Sar</taxon>
        <taxon>Stramenopiles</taxon>
        <taxon>Ochrophyta</taxon>
        <taxon>Bolidophyceae</taxon>
        <taxon>Parmales</taxon>
        <taxon>Triparmaceae</taxon>
        <taxon>Triparma</taxon>
    </lineage>
</organism>
<dbReference type="Proteomes" id="UP001162640">
    <property type="component" value="Unassembled WGS sequence"/>
</dbReference>
<accession>A0A9W7A0G2</accession>
<evidence type="ECO:0000313" key="2">
    <source>
        <dbReference type="Proteomes" id="UP001162640"/>
    </source>
</evidence>
<name>A0A9W7A0G2_9STRA</name>
<proteinExistence type="predicted"/>
<protein>
    <submittedName>
        <fullName evidence="1">Uncharacterized protein</fullName>
    </submittedName>
</protein>
<gene>
    <name evidence="1" type="ORF">TL16_g02902</name>
</gene>